<dbReference type="EMBL" id="CP045892">
    <property type="protein sequence ID" value="QQP52954.1"/>
    <property type="molecule type" value="Genomic_DNA"/>
</dbReference>
<accession>A0A7T8QRV9</accession>
<protein>
    <submittedName>
        <fullName evidence="1">Dynein-1-beta heavy chain</fullName>
    </submittedName>
</protein>
<reference evidence="2" key="1">
    <citation type="submission" date="2021-01" db="EMBL/GenBank/DDBJ databases">
        <title>Caligus Genome Assembly.</title>
        <authorList>
            <person name="Gallardo-Escarate C."/>
        </authorList>
    </citation>
    <scope>NUCLEOTIDE SEQUENCE [LARGE SCALE GENOMIC DNA]</scope>
</reference>
<dbReference type="AlphaFoldDB" id="A0A7T8QRV9"/>
<feature type="non-terminal residue" evidence="1">
    <location>
        <position position="110"/>
    </location>
</feature>
<keyword evidence="2" id="KW-1185">Reference proteome</keyword>
<organism evidence="1 2">
    <name type="scientific">Caligus rogercresseyi</name>
    <name type="common">Sea louse</name>
    <dbReference type="NCBI Taxonomy" id="217165"/>
    <lineage>
        <taxon>Eukaryota</taxon>
        <taxon>Metazoa</taxon>
        <taxon>Ecdysozoa</taxon>
        <taxon>Arthropoda</taxon>
        <taxon>Crustacea</taxon>
        <taxon>Multicrustacea</taxon>
        <taxon>Hexanauplia</taxon>
        <taxon>Copepoda</taxon>
        <taxon>Siphonostomatoida</taxon>
        <taxon>Caligidae</taxon>
        <taxon>Caligus</taxon>
    </lineage>
</organism>
<sequence length="110" mass="13365">PEIDEDERFLDENDETELTIELAQVSNAWKKLYVQSRKYLRLHLHPLNPCLIQMLSLWYKSYDESVWIDLRSLHSKFEIMAYQDLIYQEIEKVKGILMEKWLNSVLEIYK</sequence>
<evidence type="ECO:0000313" key="2">
    <source>
        <dbReference type="Proteomes" id="UP000595437"/>
    </source>
</evidence>
<dbReference type="OrthoDB" id="10251809at2759"/>
<feature type="non-terminal residue" evidence="1">
    <location>
        <position position="1"/>
    </location>
</feature>
<gene>
    <name evidence="1" type="ORF">FKW44_005262</name>
</gene>
<proteinExistence type="predicted"/>
<dbReference type="Proteomes" id="UP000595437">
    <property type="component" value="Chromosome 3"/>
</dbReference>
<evidence type="ECO:0000313" key="1">
    <source>
        <dbReference type="EMBL" id="QQP52954.1"/>
    </source>
</evidence>
<name>A0A7T8QRV9_CALRO</name>